<feature type="transmembrane region" description="Helical" evidence="1">
    <location>
        <begin position="78"/>
        <end position="103"/>
    </location>
</feature>
<feature type="transmembrane region" description="Helical" evidence="1">
    <location>
        <begin position="123"/>
        <end position="148"/>
    </location>
</feature>
<organism evidence="2 3">
    <name type="scientific">Caenorhabditis angaria</name>
    <dbReference type="NCBI Taxonomy" id="860376"/>
    <lineage>
        <taxon>Eukaryota</taxon>
        <taxon>Metazoa</taxon>
        <taxon>Ecdysozoa</taxon>
        <taxon>Nematoda</taxon>
        <taxon>Chromadorea</taxon>
        <taxon>Rhabditida</taxon>
        <taxon>Rhabditina</taxon>
        <taxon>Rhabditomorpha</taxon>
        <taxon>Rhabditoidea</taxon>
        <taxon>Rhabditidae</taxon>
        <taxon>Peloderinae</taxon>
        <taxon>Caenorhabditis</taxon>
    </lineage>
</organism>
<evidence type="ECO:0000313" key="3">
    <source>
        <dbReference type="Proteomes" id="UP001152747"/>
    </source>
</evidence>
<protein>
    <recommendedName>
        <fullName evidence="4">Serpentine Receptor, class H</fullName>
    </recommendedName>
</protein>
<dbReference type="Pfam" id="PF10318">
    <property type="entry name" value="7TM_GPCR_Srh"/>
    <property type="match status" value="1"/>
</dbReference>
<keyword evidence="1" id="KW-0812">Transmembrane</keyword>
<dbReference type="Proteomes" id="UP001152747">
    <property type="component" value="Unassembled WGS sequence"/>
</dbReference>
<feature type="transmembrane region" description="Helical" evidence="1">
    <location>
        <begin position="16"/>
        <end position="40"/>
    </location>
</feature>
<dbReference type="PANTHER" id="PTHR47405:SF3">
    <property type="entry name" value="SERPENTINE RECEPTOR, CLASS H"/>
    <property type="match status" value="1"/>
</dbReference>
<sequence length="214" mass="25078">MNVLVKGGKFESVRKCLVLIIRLFYIELICLVLLTFYSYFVMDKFFNDRIQLQFNDAPILSFCPNCVFPVFSDFLFKIAFHLSYMTVIIGVFLIIIISVLSIFALRINHLVYSTRTLKIQKNFLYSLFVQISVHVMFMCSPIIMYYSAYFVEYNQNMLDVFDYLVMISLHHGSISTLALLISNKPLFSFVKSMLKKRTLPPVIDQHYGRRSTLF</sequence>
<evidence type="ECO:0000313" key="2">
    <source>
        <dbReference type="EMBL" id="CAI5453282.1"/>
    </source>
</evidence>
<reference evidence="2" key="1">
    <citation type="submission" date="2022-11" db="EMBL/GenBank/DDBJ databases">
        <authorList>
            <person name="Kikuchi T."/>
        </authorList>
    </citation>
    <scope>NUCLEOTIDE SEQUENCE</scope>
    <source>
        <strain evidence="2">PS1010</strain>
    </source>
</reference>
<comment type="caution">
    <text evidence="2">The sequence shown here is derived from an EMBL/GenBank/DDBJ whole genome shotgun (WGS) entry which is preliminary data.</text>
</comment>
<keyword evidence="3" id="KW-1185">Reference proteome</keyword>
<dbReference type="PANTHER" id="PTHR47405">
    <property type="entry name" value="SERPENTINE RECEPTOR, CLASS H-RELATED"/>
    <property type="match status" value="1"/>
</dbReference>
<dbReference type="InterPro" id="IPR019422">
    <property type="entry name" value="7TM_GPCR_serpentine_rcpt_Srh"/>
</dbReference>
<keyword evidence="1" id="KW-1133">Transmembrane helix</keyword>
<evidence type="ECO:0008006" key="4">
    <source>
        <dbReference type="Google" id="ProtNLM"/>
    </source>
</evidence>
<dbReference type="AlphaFoldDB" id="A0A9P1N9Z8"/>
<dbReference type="EMBL" id="CANHGI010000005">
    <property type="protein sequence ID" value="CAI5453282.1"/>
    <property type="molecule type" value="Genomic_DNA"/>
</dbReference>
<feature type="transmembrane region" description="Helical" evidence="1">
    <location>
        <begin position="160"/>
        <end position="181"/>
    </location>
</feature>
<dbReference type="OrthoDB" id="5809679at2759"/>
<keyword evidence="1" id="KW-0472">Membrane</keyword>
<accession>A0A9P1N9Z8</accession>
<evidence type="ECO:0000256" key="1">
    <source>
        <dbReference type="SAM" id="Phobius"/>
    </source>
</evidence>
<gene>
    <name evidence="2" type="ORF">CAMP_LOCUS15919</name>
</gene>
<name>A0A9P1N9Z8_9PELO</name>
<proteinExistence type="predicted"/>